<reference evidence="1 2" key="1">
    <citation type="submission" date="2012-02" db="EMBL/GenBank/DDBJ databases">
        <title>Improved High-Quality Draft Sequence of Rhizobium leguminosarum bv. trifolii WSM597.</title>
        <authorList>
            <consortium name="US DOE Joint Genome Institute"/>
            <person name="Lucas S."/>
            <person name="Han J."/>
            <person name="Lapidus A."/>
            <person name="Cheng J.-F."/>
            <person name="Goodwin L."/>
            <person name="Pitluck S."/>
            <person name="Peters L."/>
            <person name="Ovchinnikova G."/>
            <person name="Held B."/>
            <person name="Detter J.C."/>
            <person name="Han C."/>
            <person name="Tapia R."/>
            <person name="Land M."/>
            <person name="Hauser L."/>
            <person name="Kyrpides N."/>
            <person name="Ivanova N."/>
            <person name="Pagani I."/>
            <person name="Brau L."/>
            <person name="Yates R."/>
            <person name="O'Hara G."/>
            <person name="Rui T."/>
            <person name="Howieson J."/>
            <person name="Reeve W."/>
            <person name="Woyke T."/>
        </authorList>
    </citation>
    <scope>NUCLEOTIDE SEQUENCE [LARGE SCALE GENOMIC DNA]</scope>
    <source>
        <strain evidence="1 2">WSM597</strain>
    </source>
</reference>
<gene>
    <name evidence="1" type="ORF">Rleg9DRAFT_1742</name>
</gene>
<dbReference type="Proteomes" id="UP000005092">
    <property type="component" value="Unassembled WGS sequence"/>
</dbReference>
<dbReference type="RefSeq" id="WP_003586845.1">
    <property type="nucleotide sequence ID" value="NZ_JH719381.1"/>
</dbReference>
<dbReference type="AlphaFoldDB" id="I9N8A2"/>
<accession>I9N8A2</accession>
<proteinExistence type="predicted"/>
<dbReference type="InterPro" id="IPR011681">
    <property type="entry name" value="GcrA"/>
</dbReference>
<evidence type="ECO:0000313" key="1">
    <source>
        <dbReference type="EMBL" id="EJB02927.1"/>
    </source>
</evidence>
<name>I9N8A2_RHILT</name>
<dbReference type="HOGENOM" id="CLU_1711786_0_0_5"/>
<evidence type="ECO:0000313" key="2">
    <source>
        <dbReference type="Proteomes" id="UP000005092"/>
    </source>
</evidence>
<evidence type="ECO:0008006" key="3">
    <source>
        <dbReference type="Google" id="ProtNLM"/>
    </source>
</evidence>
<dbReference type="EMBL" id="JH719381">
    <property type="protein sequence ID" value="EJB02927.1"/>
    <property type="molecule type" value="Genomic_DNA"/>
</dbReference>
<sequence>MNAYPEWSSLDKQQRVAAIRPLAASGLSATVIANRFRGVTRNAIIGYCTRNDIVLGKGQRSPAKKPVVGVAPKVDREKKKPAPDIIALGPIAKRRAFDPIEGVTPVSLENLGARQCHWPVNGFNGHEPIFCGGAASNLYCASHTRLAYSPHGH</sequence>
<protein>
    <recommendedName>
        <fullName evidence="3">GcrA cell cycle regulator</fullName>
    </recommendedName>
</protein>
<dbReference type="Pfam" id="PF07750">
    <property type="entry name" value="GcrA"/>
    <property type="match status" value="1"/>
</dbReference>
<organism evidence="1 2">
    <name type="scientific">Rhizobium leguminosarum bv. trifolii WSM597</name>
    <dbReference type="NCBI Taxonomy" id="754764"/>
    <lineage>
        <taxon>Bacteria</taxon>
        <taxon>Pseudomonadati</taxon>
        <taxon>Pseudomonadota</taxon>
        <taxon>Alphaproteobacteria</taxon>
        <taxon>Hyphomicrobiales</taxon>
        <taxon>Rhizobiaceae</taxon>
        <taxon>Rhizobium/Agrobacterium group</taxon>
        <taxon>Rhizobium</taxon>
    </lineage>
</organism>